<reference evidence="1 2" key="1">
    <citation type="submission" date="2020-09" db="EMBL/GenBank/DDBJ databases">
        <title>Bombella mellium and Bombella favum sp. nov., two novel species isolated from honey of Apis mellifera.</title>
        <authorList>
            <person name="Hilgarth M."/>
            <person name="Redwitz J."/>
            <person name="Ehrmann M.A."/>
            <person name="Vogel R.F."/>
            <person name="Jakob F."/>
        </authorList>
    </citation>
    <scope>NUCLEOTIDE SEQUENCE [LARGE SCALE GENOMIC DNA]</scope>
    <source>
        <strain evidence="1 2">MRM1</strain>
    </source>
</reference>
<proteinExistence type="predicted"/>
<name>A0ABR9MMX7_9PROT</name>
<dbReference type="EMBL" id="JADAQV010000001">
    <property type="protein sequence ID" value="MBE1723202.1"/>
    <property type="molecule type" value="Genomic_DNA"/>
</dbReference>
<accession>A0ABR9MMX7</accession>
<sequence length="126" mass="14534">MTRRVSWTNALRSQLIRLKQAGLTHHETAARMGLTFCQICWGWKLCRENAPARKAFKINAAFIRKVSTLRNRGLYRHEIAGRLGAPISRIDAAISLGRERGMDMEVNARIYSERQQKHGMRSRTRV</sequence>
<keyword evidence="2" id="KW-1185">Reference proteome</keyword>
<protein>
    <recommendedName>
        <fullName evidence="3">DNA-binding protein</fullName>
    </recommendedName>
</protein>
<evidence type="ECO:0000313" key="1">
    <source>
        <dbReference type="EMBL" id="MBE1723202.1"/>
    </source>
</evidence>
<dbReference type="RefSeq" id="WP_192848139.1">
    <property type="nucleotide sequence ID" value="NZ_JADAQV010000001.1"/>
</dbReference>
<evidence type="ECO:0000313" key="2">
    <source>
        <dbReference type="Proteomes" id="UP000599085"/>
    </source>
</evidence>
<gene>
    <name evidence="1" type="ORF">IGM82_02055</name>
</gene>
<evidence type="ECO:0008006" key="3">
    <source>
        <dbReference type="Google" id="ProtNLM"/>
    </source>
</evidence>
<comment type="caution">
    <text evidence="1">The sequence shown here is derived from an EMBL/GenBank/DDBJ whole genome shotgun (WGS) entry which is preliminary data.</text>
</comment>
<organism evidence="1 2">
    <name type="scientific">Bombella apis</name>
    <dbReference type="NCBI Taxonomy" id="1785988"/>
    <lineage>
        <taxon>Bacteria</taxon>
        <taxon>Pseudomonadati</taxon>
        <taxon>Pseudomonadota</taxon>
        <taxon>Alphaproteobacteria</taxon>
        <taxon>Acetobacterales</taxon>
        <taxon>Acetobacteraceae</taxon>
        <taxon>Bombella</taxon>
    </lineage>
</organism>
<dbReference type="Proteomes" id="UP000599085">
    <property type="component" value="Unassembled WGS sequence"/>
</dbReference>